<sequence length="701" mass="75271">MNSKKRVAKKGLGVSMAVIMVFIYSIIPGFMPIQPYDSIAYAATNGGVFIETIGSPGGMQGDDNVSVGFQIENNRGEAVTVQSMRLTIGGSGVTVNENSGSIVIPSGGKQTISFSVTIAKTAATGERTCSFNANLKDQSGADLANQKTLEASTFFTVYEKMSTEGTDSKTVAAVDISHSIEPSGGFVQGNDNKLKIEFYNYGNTTIKNAVVSLNLPDGLSIYNGSNQVQLGYVSVGTRKTAEFPITVKDGIESKNYAIEVQVLGLNFMNGDVVAKKTFYIPVQGDGDFSTNSIAITNVSIPDEVNSGTPFDLSFTVQNTGTSDVKNVKVAVEPADGIINKSRNIFIDNIPKGGSKQYSVKLYSFDGADEKSYPIKITAAPTNTSDKETTTGVTQYATVTLLSDGETAKKPQLMVDSYSYGGNAVQAGTDFYLNLSIFNTSGKTLSNIKVSLNNADGVFVPVGGSNAFFIDSIKAKGHYTKNIRLTTKPQAEQKTAPITVAMSYETGSGEPLEATDTIAIPVTQKSRLVVDDIVPPMEVYAGQQGTCEVQFYNMGKTPLNNLRVNCEGDFDVMESNSYYVGNMESGKSDSYRFNFIPREEGTMQGTITFTFEDGNGEAQFLEVPFTFETMAAPVFEEDPSMTGEPPKQTPWALIIAGIVIAVGVIGGVLFKKHRKKKLNAALEIEDNYDLDAESDATKEQQL</sequence>
<evidence type="ECO:0000256" key="1">
    <source>
        <dbReference type="SAM" id="Phobius"/>
    </source>
</evidence>
<feature type="transmembrane region" description="Helical" evidence="1">
    <location>
        <begin position="12"/>
        <end position="31"/>
    </location>
</feature>
<accession>A0A939DAT9</accession>
<evidence type="ECO:0000313" key="3">
    <source>
        <dbReference type="EMBL" id="MBN7773868.1"/>
    </source>
</evidence>
<dbReference type="AlphaFoldDB" id="A0A939DAT9"/>
<name>A0A939DAT9_CLOAM</name>
<keyword evidence="1" id="KW-0472">Membrane</keyword>
<reference evidence="3" key="1">
    <citation type="submission" date="2021-02" db="EMBL/GenBank/DDBJ databases">
        <title>Abyssanaerobacter marinus gen.nov., sp., nov, anaerobic bacterium isolated from the Onnuri vent field of Indian Ocean and suggestion of Mogibacteriaceae fam. nov., and proposal of reclassification of ambiguous this family's genus member.</title>
        <authorList>
            <person name="Kim Y.J."/>
            <person name="Yang J.-A."/>
        </authorList>
    </citation>
    <scope>NUCLEOTIDE SEQUENCE</scope>
    <source>
        <strain evidence="3">DSM 2634</strain>
    </source>
</reference>
<dbReference type="Gene3D" id="2.60.40.10">
    <property type="entry name" value="Immunoglobulins"/>
    <property type="match status" value="2"/>
</dbReference>
<dbReference type="Pfam" id="PF07705">
    <property type="entry name" value="CARDB"/>
    <property type="match status" value="1"/>
</dbReference>
<feature type="domain" description="CARDB" evidence="2">
    <location>
        <begin position="526"/>
        <end position="607"/>
    </location>
</feature>
<dbReference type="InterPro" id="IPR011635">
    <property type="entry name" value="CARDB"/>
</dbReference>
<dbReference type="PANTHER" id="PTHR35902">
    <property type="entry name" value="S-LAYER DOMAIN-LIKE PROTEIN-RELATED"/>
    <property type="match status" value="1"/>
</dbReference>
<protein>
    <recommendedName>
        <fullName evidence="2">CARDB domain-containing protein</fullName>
    </recommendedName>
</protein>
<dbReference type="PANTHER" id="PTHR35902:SF3">
    <property type="entry name" value="NPCBM-ASSOCIATED, NEW3 DOMAIN OF ALPHA-GALACTOSIDASE"/>
    <property type="match status" value="1"/>
</dbReference>
<comment type="caution">
    <text evidence="3">The sequence shown here is derived from an EMBL/GenBank/DDBJ whole genome shotgun (WGS) entry which is preliminary data.</text>
</comment>
<dbReference type="EMBL" id="JAFJZZ010000004">
    <property type="protein sequence ID" value="MBN7773868.1"/>
    <property type="molecule type" value="Genomic_DNA"/>
</dbReference>
<organism evidence="3 4">
    <name type="scientific">Clostridium aminobutyricum</name>
    <dbReference type="NCBI Taxonomy" id="33953"/>
    <lineage>
        <taxon>Bacteria</taxon>
        <taxon>Bacillati</taxon>
        <taxon>Bacillota</taxon>
        <taxon>Clostridia</taxon>
        <taxon>Eubacteriales</taxon>
        <taxon>Clostridiaceae</taxon>
        <taxon>Clostridium</taxon>
    </lineage>
</organism>
<dbReference type="InterPro" id="IPR013783">
    <property type="entry name" value="Ig-like_fold"/>
</dbReference>
<keyword evidence="1" id="KW-0812">Transmembrane</keyword>
<dbReference type="RefSeq" id="WP_206582700.1">
    <property type="nucleotide sequence ID" value="NZ_JAFJZZ010000004.1"/>
</dbReference>
<dbReference type="Proteomes" id="UP000664545">
    <property type="component" value="Unassembled WGS sequence"/>
</dbReference>
<proteinExistence type="predicted"/>
<keyword evidence="1" id="KW-1133">Transmembrane helix</keyword>
<keyword evidence="4" id="KW-1185">Reference proteome</keyword>
<feature type="transmembrane region" description="Helical" evidence="1">
    <location>
        <begin position="650"/>
        <end position="669"/>
    </location>
</feature>
<evidence type="ECO:0000313" key="4">
    <source>
        <dbReference type="Proteomes" id="UP000664545"/>
    </source>
</evidence>
<evidence type="ECO:0000259" key="2">
    <source>
        <dbReference type="Pfam" id="PF07705"/>
    </source>
</evidence>
<gene>
    <name evidence="3" type="ORF">JYB65_10880</name>
</gene>